<organism evidence="2 3">
    <name type="scientific">Giardia muris</name>
    <dbReference type="NCBI Taxonomy" id="5742"/>
    <lineage>
        <taxon>Eukaryota</taxon>
        <taxon>Metamonada</taxon>
        <taxon>Diplomonadida</taxon>
        <taxon>Hexamitidae</taxon>
        <taxon>Giardiinae</taxon>
        <taxon>Giardia</taxon>
    </lineage>
</organism>
<dbReference type="GO" id="GO:0005524">
    <property type="term" value="F:ATP binding"/>
    <property type="evidence" value="ECO:0007669"/>
    <property type="project" value="InterPro"/>
</dbReference>
<reference evidence="2 3" key="1">
    <citation type="submission" date="2019-05" db="EMBL/GenBank/DDBJ databases">
        <title>The compact genome of Giardia muris reveals important steps in the evolution of intestinal protozoan parasites.</title>
        <authorList>
            <person name="Xu F."/>
            <person name="Jimenez-Gonzalez A."/>
            <person name="Einarsson E."/>
            <person name="Astvaldsson A."/>
            <person name="Peirasmaki D."/>
            <person name="Eckmann L."/>
            <person name="Andersson J.O."/>
            <person name="Svard S.G."/>
            <person name="Jerlstrom-Hultqvist J."/>
        </authorList>
    </citation>
    <scope>NUCLEOTIDE SEQUENCE [LARGE SCALE GENOMIC DNA]</scope>
    <source>
        <strain evidence="2 3">Roberts-Thomson</strain>
    </source>
</reference>
<comment type="caution">
    <text evidence="2">The sequence shown here is derived from an EMBL/GenBank/DDBJ whole genome shotgun (WGS) entry which is preliminary data.</text>
</comment>
<dbReference type="PANTHER" id="PTHR24120:SF4">
    <property type="entry name" value="GH07239P"/>
    <property type="match status" value="1"/>
</dbReference>
<dbReference type="Proteomes" id="UP000315496">
    <property type="component" value="Chromosome 1"/>
</dbReference>
<dbReference type="SMART" id="SM00248">
    <property type="entry name" value="ANK"/>
    <property type="match status" value="7"/>
</dbReference>
<name>A0A4Z1T209_GIAMU</name>
<dbReference type="InterPro" id="IPR002110">
    <property type="entry name" value="Ankyrin_rpt"/>
</dbReference>
<proteinExistence type="predicted"/>
<evidence type="ECO:0000259" key="1">
    <source>
        <dbReference type="PROSITE" id="PS50011"/>
    </source>
</evidence>
<dbReference type="InterPro" id="IPR011009">
    <property type="entry name" value="Kinase-like_dom_sf"/>
</dbReference>
<dbReference type="GO" id="GO:0004672">
    <property type="term" value="F:protein kinase activity"/>
    <property type="evidence" value="ECO:0007669"/>
    <property type="project" value="InterPro"/>
</dbReference>
<keyword evidence="2" id="KW-0808">Transferase</keyword>
<evidence type="ECO:0000313" key="2">
    <source>
        <dbReference type="EMBL" id="TNJ29698.1"/>
    </source>
</evidence>
<dbReference type="AlphaFoldDB" id="A0A4Z1T209"/>
<dbReference type="InterPro" id="IPR000719">
    <property type="entry name" value="Prot_kinase_dom"/>
</dbReference>
<dbReference type="Pfam" id="PF12796">
    <property type="entry name" value="Ank_2"/>
    <property type="match status" value="1"/>
</dbReference>
<dbReference type="OrthoDB" id="539213at2759"/>
<sequence>MTEIQFNGPYRFLAFLDNGVDEPLYRVARVDGTGEAFCWILNFATQPPIDYTTFLGLARTYYSISHPRVAECLDIRHADQAQKSFLYVSSAPFTLNTIIARLIERKQRLSEQSIWYIAGELIEGLAYLNLPRRDIIEAKSSLLSNTCHPHCYLRPAFVLCDTKKPLDQVIDTLCAKDVEGLPFEIKLVPGVICREQLKVLLKTARVDNIIAFSPELYANGIINESTDTWGLGIVLYELSMLQKPFTDNRSHTNKRDTGTFRDELFIQPLDATLYSNELDQFVRKMLDFESRPTINDLFSNQRVQRVLRELELHRRRMDAKGGPDGMSLGTYRVMRKLKYSTASELKDIEFRCDALKRDNYMQEVALNKNGASSVPIFSKEKRFTNTHVGLDPASSHVSDQQRQAFKTFKEANKRVPSLTRLMDCALKNDVKKARKFREEVCIALLDGTTALMLAAKQNSVGMVKTLLPLEGCIRGPQGKTALMLAVQAGAKDAVELLVESEQLLVDDKGYTALMHAIEAQNLEIVGILIPYEARYATPRGISAGTLAIHDFDMLVKKSVQLHLIWPNSGSNESEEAKSVRNAIMIAQKITLEEEVVSQKTGLTCLMEVIRSKYLVLFNLFQHELRRTTQHGLAAIHIAARLGIEDAVRILAPHEALMTTPFLDTHISFCKATALCLAVMPINGKSRASSRGSTRLSSSTPLNNNVFALRYSDMSQTTIPSAQGRARTPFSSGQRRTYRLNEPTFSAAQTSIIETLLQYEGRYQEPRSGKTALITAAVVGNVVATRLLAPVQSNLVMVNGWTALMCAVCTASNLPLSCLRPYLEVVTILLPYQKNMECRFGWTALVYAAAYLCIPLLETLAPFEGSTSGRQALSFLGALVSHDGIEQDERLRLMEEGRTILSSYSSTKGLPESSPDAILSTIEQGLMDMQVFLCDKSGVWDEAQDELGSSRRQRLGSESPSYPLGPAGVISSGINLPVLSPIKHSQGP</sequence>
<dbReference type="Gene3D" id="1.10.510.10">
    <property type="entry name" value="Transferase(Phosphotransferase) domain 1"/>
    <property type="match status" value="1"/>
</dbReference>
<dbReference type="EMBL" id="VDLU01000001">
    <property type="protein sequence ID" value="TNJ29698.1"/>
    <property type="molecule type" value="Genomic_DNA"/>
</dbReference>
<dbReference type="VEuPathDB" id="GiardiaDB:GMRT_16351"/>
<feature type="domain" description="Protein kinase" evidence="1">
    <location>
        <begin position="10"/>
        <end position="303"/>
    </location>
</feature>
<keyword evidence="3" id="KW-1185">Reference proteome</keyword>
<dbReference type="SUPFAM" id="SSF48403">
    <property type="entry name" value="Ankyrin repeat"/>
    <property type="match status" value="1"/>
</dbReference>
<dbReference type="Gene3D" id="1.25.40.20">
    <property type="entry name" value="Ankyrin repeat-containing domain"/>
    <property type="match status" value="2"/>
</dbReference>
<gene>
    <name evidence="2" type="ORF">GMRT_16351</name>
</gene>
<keyword evidence="2" id="KW-0418">Kinase</keyword>
<evidence type="ECO:0000313" key="3">
    <source>
        <dbReference type="Proteomes" id="UP000315496"/>
    </source>
</evidence>
<dbReference type="PANTHER" id="PTHR24120">
    <property type="entry name" value="GH07239P"/>
    <property type="match status" value="1"/>
</dbReference>
<dbReference type="PROSITE" id="PS50011">
    <property type="entry name" value="PROTEIN_KINASE_DOM"/>
    <property type="match status" value="1"/>
</dbReference>
<protein>
    <submittedName>
        <fullName evidence="2">Kinase, NEK</fullName>
    </submittedName>
</protein>
<dbReference type="SUPFAM" id="SSF56112">
    <property type="entry name" value="Protein kinase-like (PK-like)"/>
    <property type="match status" value="1"/>
</dbReference>
<dbReference type="InterPro" id="IPR036770">
    <property type="entry name" value="Ankyrin_rpt-contain_sf"/>
</dbReference>
<accession>A0A4Z1T209</accession>